<name>A0AAD7SAH3_9TELE</name>
<dbReference type="EMBL" id="JAINUG010000086">
    <property type="protein sequence ID" value="KAJ8398989.1"/>
    <property type="molecule type" value="Genomic_DNA"/>
</dbReference>
<comment type="caution">
    <text evidence="1">The sequence shown here is derived from an EMBL/GenBank/DDBJ whole genome shotgun (WGS) entry which is preliminary data.</text>
</comment>
<gene>
    <name evidence="1" type="ORF">AAFF_G00416560</name>
</gene>
<accession>A0AAD7SAH3</accession>
<proteinExistence type="predicted"/>
<organism evidence="1 2">
    <name type="scientific">Aldrovandia affinis</name>
    <dbReference type="NCBI Taxonomy" id="143900"/>
    <lineage>
        <taxon>Eukaryota</taxon>
        <taxon>Metazoa</taxon>
        <taxon>Chordata</taxon>
        <taxon>Craniata</taxon>
        <taxon>Vertebrata</taxon>
        <taxon>Euteleostomi</taxon>
        <taxon>Actinopterygii</taxon>
        <taxon>Neopterygii</taxon>
        <taxon>Teleostei</taxon>
        <taxon>Notacanthiformes</taxon>
        <taxon>Halosauridae</taxon>
        <taxon>Aldrovandia</taxon>
    </lineage>
</organism>
<keyword evidence="2" id="KW-1185">Reference proteome</keyword>
<sequence length="111" mass="12253">MGAFRDSPFLRWGLCLRGGGRCATRWRLWPPPRARDPVGGSAGSGTQVHWHWHWREPSAQVQSQDTQSSQTPTCIFGRILSSASCGTPVASASLRELHPRARGNCEPKEQS</sequence>
<protein>
    <submittedName>
        <fullName evidence="1">Uncharacterized protein</fullName>
    </submittedName>
</protein>
<dbReference type="Proteomes" id="UP001221898">
    <property type="component" value="Unassembled WGS sequence"/>
</dbReference>
<reference evidence="1" key="1">
    <citation type="journal article" date="2023" name="Science">
        <title>Genome structures resolve the early diversification of teleost fishes.</title>
        <authorList>
            <person name="Parey E."/>
            <person name="Louis A."/>
            <person name="Montfort J."/>
            <person name="Bouchez O."/>
            <person name="Roques C."/>
            <person name="Iampietro C."/>
            <person name="Lluch J."/>
            <person name="Castinel A."/>
            <person name="Donnadieu C."/>
            <person name="Desvignes T."/>
            <person name="Floi Bucao C."/>
            <person name="Jouanno E."/>
            <person name="Wen M."/>
            <person name="Mejri S."/>
            <person name="Dirks R."/>
            <person name="Jansen H."/>
            <person name="Henkel C."/>
            <person name="Chen W.J."/>
            <person name="Zahm M."/>
            <person name="Cabau C."/>
            <person name="Klopp C."/>
            <person name="Thompson A.W."/>
            <person name="Robinson-Rechavi M."/>
            <person name="Braasch I."/>
            <person name="Lecointre G."/>
            <person name="Bobe J."/>
            <person name="Postlethwait J.H."/>
            <person name="Berthelot C."/>
            <person name="Roest Crollius H."/>
            <person name="Guiguen Y."/>
        </authorList>
    </citation>
    <scope>NUCLEOTIDE SEQUENCE</scope>
    <source>
        <strain evidence="1">NC1722</strain>
    </source>
</reference>
<evidence type="ECO:0000313" key="2">
    <source>
        <dbReference type="Proteomes" id="UP001221898"/>
    </source>
</evidence>
<evidence type="ECO:0000313" key="1">
    <source>
        <dbReference type="EMBL" id="KAJ8398989.1"/>
    </source>
</evidence>
<dbReference type="AlphaFoldDB" id="A0AAD7SAH3"/>